<dbReference type="EMBL" id="FOVF01000001">
    <property type="protein sequence ID" value="SFM97423.1"/>
    <property type="molecule type" value="Genomic_DNA"/>
</dbReference>
<reference evidence="1 2" key="1">
    <citation type="submission" date="2016-10" db="EMBL/GenBank/DDBJ databases">
        <authorList>
            <person name="de Groot N.N."/>
        </authorList>
    </citation>
    <scope>NUCLEOTIDE SEQUENCE [LARGE SCALE GENOMIC DNA]</scope>
    <source>
        <strain evidence="1 2">CGMCC 1.7659</strain>
    </source>
</reference>
<dbReference type="Proteomes" id="UP000198575">
    <property type="component" value="Unassembled WGS sequence"/>
</dbReference>
<name>A0A1I4V8D3_9GAMM</name>
<dbReference type="Pfam" id="PF11743">
    <property type="entry name" value="DUF3301"/>
    <property type="match status" value="1"/>
</dbReference>
<dbReference type="AlphaFoldDB" id="A0A1I4V8D3"/>
<accession>A0A1I4V8D3</accession>
<dbReference type="OrthoDB" id="5959530at2"/>
<dbReference type="InterPro" id="IPR021732">
    <property type="entry name" value="DUF3301"/>
</dbReference>
<gene>
    <name evidence="1" type="ORF">SAMN05216289_101209</name>
</gene>
<proteinExistence type="predicted"/>
<evidence type="ECO:0008006" key="3">
    <source>
        <dbReference type="Google" id="ProtNLM"/>
    </source>
</evidence>
<dbReference type="STRING" id="578942.SAMN05216289_101209"/>
<protein>
    <recommendedName>
        <fullName evidence="3">DUF3301 domain-containing protein</fullName>
    </recommendedName>
</protein>
<organism evidence="1 2">
    <name type="scientific">Dokdonella immobilis</name>
    <dbReference type="NCBI Taxonomy" id="578942"/>
    <lineage>
        <taxon>Bacteria</taxon>
        <taxon>Pseudomonadati</taxon>
        <taxon>Pseudomonadota</taxon>
        <taxon>Gammaproteobacteria</taxon>
        <taxon>Lysobacterales</taxon>
        <taxon>Rhodanobacteraceae</taxon>
        <taxon>Dokdonella</taxon>
    </lineage>
</organism>
<sequence>MDGSLIGLLLAGIAVALWLDALAARELAGMHSRRLCAGSGLQWLDQSIALQRMQVVRAGGRLVLRRQYRFEVSLNGSDRHRASISLHGRRMASYMLPAREMPEAEPAGRPSTST</sequence>
<keyword evidence="2" id="KW-1185">Reference proteome</keyword>
<evidence type="ECO:0000313" key="2">
    <source>
        <dbReference type="Proteomes" id="UP000198575"/>
    </source>
</evidence>
<dbReference type="RefSeq" id="WP_092404017.1">
    <property type="nucleotide sequence ID" value="NZ_FOVF01000001.1"/>
</dbReference>
<evidence type="ECO:0000313" key="1">
    <source>
        <dbReference type="EMBL" id="SFM97423.1"/>
    </source>
</evidence>